<comment type="caution">
    <text evidence="1">The sequence shown here is derived from an EMBL/GenBank/DDBJ whole genome shotgun (WGS) entry which is preliminary data.</text>
</comment>
<reference evidence="1" key="1">
    <citation type="submission" date="2021-06" db="EMBL/GenBank/DDBJ databases">
        <authorList>
            <person name="Kallberg Y."/>
            <person name="Tangrot J."/>
            <person name="Rosling A."/>
        </authorList>
    </citation>
    <scope>NUCLEOTIDE SEQUENCE</scope>
    <source>
        <strain evidence="1">CL356</strain>
    </source>
</reference>
<name>A0ACA9KH60_9GLOM</name>
<evidence type="ECO:0000313" key="1">
    <source>
        <dbReference type="EMBL" id="CAG8473270.1"/>
    </source>
</evidence>
<accession>A0ACA9KH60</accession>
<evidence type="ECO:0000313" key="2">
    <source>
        <dbReference type="Proteomes" id="UP000789525"/>
    </source>
</evidence>
<dbReference type="Proteomes" id="UP000789525">
    <property type="component" value="Unassembled WGS sequence"/>
</dbReference>
<keyword evidence="2" id="KW-1185">Reference proteome</keyword>
<gene>
    <name evidence="1" type="ORF">ACOLOM_LOCUS1684</name>
</gene>
<dbReference type="EMBL" id="CAJVPT010002014">
    <property type="protein sequence ID" value="CAG8473270.1"/>
    <property type="molecule type" value="Genomic_DNA"/>
</dbReference>
<protein>
    <submittedName>
        <fullName evidence="1">12975_t:CDS:1</fullName>
    </submittedName>
</protein>
<sequence length="159" mass="17819">MPGKYNEAKQVPETYHNNFSRIATDSRAKSINETTLSRILIGEDLTSKAKLRTGRHGATASPKYPKTKREVLTARDWPTCETSAKSINQLSPPETGRREQLLATTMASPKCPKIKGLADMRNFSIVTLPKNTNIQTTRQIVFNLHYGSCDIESRLNKLD</sequence>
<organism evidence="1 2">
    <name type="scientific">Acaulospora colombiana</name>
    <dbReference type="NCBI Taxonomy" id="27376"/>
    <lineage>
        <taxon>Eukaryota</taxon>
        <taxon>Fungi</taxon>
        <taxon>Fungi incertae sedis</taxon>
        <taxon>Mucoromycota</taxon>
        <taxon>Glomeromycotina</taxon>
        <taxon>Glomeromycetes</taxon>
        <taxon>Diversisporales</taxon>
        <taxon>Acaulosporaceae</taxon>
        <taxon>Acaulospora</taxon>
    </lineage>
</organism>
<proteinExistence type="predicted"/>